<gene>
    <name evidence="1" type="ORF">F384_10205</name>
</gene>
<dbReference type="Proteomes" id="UP000034085">
    <property type="component" value="Chromosome"/>
</dbReference>
<dbReference type="KEGG" id="cama:F384_10205"/>
<dbReference type="PATRIC" id="fig|1261127.3.peg.2124"/>
<dbReference type="HOGENOM" id="CLU_062982_9_0_6"/>
<organism evidence="1 2">
    <name type="scientific">Citrobacter amalonaticus Y19</name>
    <dbReference type="NCBI Taxonomy" id="1261127"/>
    <lineage>
        <taxon>Bacteria</taxon>
        <taxon>Pseudomonadati</taxon>
        <taxon>Pseudomonadota</taxon>
        <taxon>Gammaproteobacteria</taxon>
        <taxon>Enterobacterales</taxon>
        <taxon>Enterobacteriaceae</taxon>
        <taxon>Citrobacter</taxon>
    </lineage>
</organism>
<evidence type="ECO:0000313" key="1">
    <source>
        <dbReference type="EMBL" id="AKE58989.1"/>
    </source>
</evidence>
<dbReference type="AlphaFoldDB" id="A0A0F6TUP3"/>
<accession>A0A0F6TUP3</accession>
<reference evidence="1 2" key="1">
    <citation type="journal article" date="2013" name="Appl. Microbiol. Biotechnol.">
        <title>Glycerol assimilation and production of 1,3-propanediol by Citrobacter amalonaticus Y19.</title>
        <authorList>
            <person name="Ainala S.K."/>
            <person name="Ashok S."/>
            <person name="Ko Y."/>
            <person name="Park S."/>
        </authorList>
    </citation>
    <scope>NUCLEOTIDE SEQUENCE [LARGE SCALE GENOMIC DNA]</scope>
    <source>
        <strain evidence="1 2">Y19</strain>
    </source>
</reference>
<sequence length="46" mass="5167">MSRVKKVCGGRMKLRNYDGQVGESMALVKAFKIMTLLDMPHSVRIA</sequence>
<proteinExistence type="predicted"/>
<dbReference type="EMBL" id="CP011132">
    <property type="protein sequence ID" value="AKE58989.1"/>
    <property type="molecule type" value="Genomic_DNA"/>
</dbReference>
<protein>
    <submittedName>
        <fullName evidence="1">Cytoplasmic protein</fullName>
    </submittedName>
</protein>
<name>A0A0F6TUP3_CITAM</name>
<evidence type="ECO:0000313" key="2">
    <source>
        <dbReference type="Proteomes" id="UP000034085"/>
    </source>
</evidence>